<dbReference type="SUPFAM" id="SSF53613">
    <property type="entry name" value="Ribokinase-like"/>
    <property type="match status" value="1"/>
</dbReference>
<comment type="similarity">
    <text evidence="1">Belongs to the carbohydrate kinase PfkB family.</text>
</comment>
<dbReference type="GO" id="GO:0016301">
    <property type="term" value="F:kinase activity"/>
    <property type="evidence" value="ECO:0007669"/>
    <property type="project" value="UniProtKB-KW"/>
</dbReference>
<keyword evidence="6" id="KW-1185">Reference proteome</keyword>
<sequence length="344" mass="38087">MDQPAGKKVQLAAFGEFLLRLHSHQAKRFQQTDAYTAYYAGAEANVCVLLARLGMNVNYVSRVPDNDIALAGIQQLKSHGVGTEHMIFGGDRLGLYFTESGNHIRSSRVIYDRTGASFSGLQPGMINWKQVLQNTYCFHWSGVAAALSASAADVCREALEAASELGLTISGDFNYRSKLWQYGKHPKEIMPALLQYSTVAVADLDAVNIYYGIETDKELPLEERFKQTVQQLQQKMPKLQTLGMSFRKTIQQQTVYLAALAHKGEYYFSEGYAIPHVTDQIGTGDAFTAGILYGLMQEMTPQNIISFATACGVLKQSIAGDWAIISKEEIEEFIQTGVSGRIIR</sequence>
<protein>
    <submittedName>
        <fullName evidence="5">2-dehydro-3-deoxygluconokinase</fullName>
    </submittedName>
</protein>
<evidence type="ECO:0000256" key="1">
    <source>
        <dbReference type="ARBA" id="ARBA00010688"/>
    </source>
</evidence>
<dbReference type="Proteomes" id="UP000293874">
    <property type="component" value="Unassembled WGS sequence"/>
</dbReference>
<keyword evidence="3 5" id="KW-0418">Kinase</keyword>
<dbReference type="PANTHER" id="PTHR43320:SF2">
    <property type="entry name" value="2-DEHYDRO-3-DEOXYGLUCONOKINASE_2-DEHYDRO-3-DEOXYGALACTONOKINASE"/>
    <property type="match status" value="1"/>
</dbReference>
<reference evidence="5 6" key="1">
    <citation type="submission" date="2019-02" db="EMBL/GenBank/DDBJ databases">
        <title>Genomic Encyclopedia of Type Strains, Phase IV (KMG-IV): sequencing the most valuable type-strain genomes for metagenomic binning, comparative biology and taxonomic classification.</title>
        <authorList>
            <person name="Goeker M."/>
        </authorList>
    </citation>
    <scope>NUCLEOTIDE SEQUENCE [LARGE SCALE GENOMIC DNA]</scope>
    <source>
        <strain evidence="5 6">DSM 18116</strain>
    </source>
</reference>
<dbReference type="AlphaFoldDB" id="A0A4Q7MUS7"/>
<gene>
    <name evidence="5" type="ORF">EV199_3642</name>
</gene>
<dbReference type="PANTHER" id="PTHR43320">
    <property type="entry name" value="SUGAR KINASE"/>
    <property type="match status" value="1"/>
</dbReference>
<dbReference type="RefSeq" id="WP_130542208.1">
    <property type="nucleotide sequence ID" value="NZ_CP042431.1"/>
</dbReference>
<evidence type="ECO:0000313" key="6">
    <source>
        <dbReference type="Proteomes" id="UP000293874"/>
    </source>
</evidence>
<dbReference type="OrthoDB" id="9813569at2"/>
<keyword evidence="2" id="KW-0808">Transferase</keyword>
<proteinExistence type="inferred from homology"/>
<dbReference type="InterPro" id="IPR029056">
    <property type="entry name" value="Ribokinase-like"/>
</dbReference>
<dbReference type="InterPro" id="IPR052700">
    <property type="entry name" value="Carb_kinase_PfkB-like"/>
</dbReference>
<organism evidence="5 6">
    <name type="scientific">Pseudobacter ginsenosidimutans</name>
    <dbReference type="NCBI Taxonomy" id="661488"/>
    <lineage>
        <taxon>Bacteria</taxon>
        <taxon>Pseudomonadati</taxon>
        <taxon>Bacteroidota</taxon>
        <taxon>Chitinophagia</taxon>
        <taxon>Chitinophagales</taxon>
        <taxon>Chitinophagaceae</taxon>
        <taxon>Pseudobacter</taxon>
    </lineage>
</organism>
<dbReference type="EMBL" id="SGXA01000002">
    <property type="protein sequence ID" value="RZS71734.1"/>
    <property type="molecule type" value="Genomic_DNA"/>
</dbReference>
<evidence type="ECO:0000259" key="4">
    <source>
        <dbReference type="Pfam" id="PF00294"/>
    </source>
</evidence>
<evidence type="ECO:0000256" key="2">
    <source>
        <dbReference type="ARBA" id="ARBA00022679"/>
    </source>
</evidence>
<comment type="caution">
    <text evidence="5">The sequence shown here is derived from an EMBL/GenBank/DDBJ whole genome shotgun (WGS) entry which is preliminary data.</text>
</comment>
<dbReference type="InterPro" id="IPR011611">
    <property type="entry name" value="PfkB_dom"/>
</dbReference>
<dbReference type="CDD" id="cd01166">
    <property type="entry name" value="KdgK"/>
    <property type="match status" value="1"/>
</dbReference>
<evidence type="ECO:0000313" key="5">
    <source>
        <dbReference type="EMBL" id="RZS71734.1"/>
    </source>
</evidence>
<dbReference type="Pfam" id="PF00294">
    <property type="entry name" value="PfkB"/>
    <property type="match status" value="1"/>
</dbReference>
<dbReference type="Gene3D" id="3.40.1190.20">
    <property type="match status" value="1"/>
</dbReference>
<feature type="domain" description="Carbohydrate kinase PfkB" evidence="4">
    <location>
        <begin position="11"/>
        <end position="314"/>
    </location>
</feature>
<accession>A0A4Q7MUS7</accession>
<name>A0A4Q7MUS7_9BACT</name>
<evidence type="ECO:0000256" key="3">
    <source>
        <dbReference type="ARBA" id="ARBA00022777"/>
    </source>
</evidence>